<accession>A0A7G5XGA7</accession>
<feature type="transmembrane region" description="Helical" evidence="1">
    <location>
        <begin position="53"/>
        <end position="79"/>
    </location>
</feature>
<dbReference type="KEGG" id="lacs:H4075_21030"/>
<evidence type="ECO:0000313" key="4">
    <source>
        <dbReference type="Proteomes" id="UP000515344"/>
    </source>
</evidence>
<dbReference type="RefSeq" id="WP_182802776.1">
    <property type="nucleotide sequence ID" value="NZ_CP060007.1"/>
</dbReference>
<reference evidence="4" key="1">
    <citation type="submission" date="2020-08" db="EMBL/GenBank/DDBJ databases">
        <title>Lacibacter sp. S13-6-6 genome sequencing.</title>
        <authorList>
            <person name="Jin L."/>
        </authorList>
    </citation>
    <scope>NUCLEOTIDE SEQUENCE [LARGE SCALE GENOMIC DNA]</scope>
    <source>
        <strain evidence="4">S13-6-6</strain>
    </source>
</reference>
<dbReference type="Proteomes" id="UP000515344">
    <property type="component" value="Chromosome"/>
</dbReference>
<keyword evidence="1" id="KW-1133">Transmembrane helix</keyword>
<dbReference type="Pfam" id="PF20584">
    <property type="entry name" value="DUF6787"/>
    <property type="match status" value="1"/>
</dbReference>
<evidence type="ECO:0000256" key="1">
    <source>
        <dbReference type="SAM" id="Phobius"/>
    </source>
</evidence>
<organism evidence="3 4">
    <name type="scientific">Lacibacter sediminis</name>
    <dbReference type="NCBI Taxonomy" id="2760713"/>
    <lineage>
        <taxon>Bacteria</taxon>
        <taxon>Pseudomonadati</taxon>
        <taxon>Bacteroidota</taxon>
        <taxon>Chitinophagia</taxon>
        <taxon>Chitinophagales</taxon>
        <taxon>Chitinophagaceae</taxon>
        <taxon>Lacibacter</taxon>
    </lineage>
</organism>
<keyword evidence="1" id="KW-0472">Membrane</keyword>
<evidence type="ECO:0000313" key="3">
    <source>
        <dbReference type="EMBL" id="QNA44510.1"/>
    </source>
</evidence>
<feature type="transmembrane region" description="Helical" evidence="1">
    <location>
        <begin position="12"/>
        <end position="33"/>
    </location>
</feature>
<feature type="domain" description="DUF6787" evidence="2">
    <location>
        <begin position="18"/>
        <end position="92"/>
    </location>
</feature>
<gene>
    <name evidence="3" type="ORF">H4075_21030</name>
</gene>
<proteinExistence type="predicted"/>
<dbReference type="InterPro" id="IPR046714">
    <property type="entry name" value="DUF6787"/>
</dbReference>
<sequence>MFEKLRNKWKVGPLQLALILCTFAIGGSLTGFLGKRIMPLFGIEAPWLYIPVYIIVITLIWPLMVLVISIPFGQFRFFAGYLKKMGQRMGFMKPPKSS</sequence>
<dbReference type="EMBL" id="CP060007">
    <property type="protein sequence ID" value="QNA44510.1"/>
    <property type="molecule type" value="Genomic_DNA"/>
</dbReference>
<evidence type="ECO:0000259" key="2">
    <source>
        <dbReference type="Pfam" id="PF20584"/>
    </source>
</evidence>
<protein>
    <recommendedName>
        <fullName evidence="2">DUF6787 domain-containing protein</fullName>
    </recommendedName>
</protein>
<name>A0A7G5XGA7_9BACT</name>
<dbReference type="AlphaFoldDB" id="A0A7G5XGA7"/>
<keyword evidence="1" id="KW-0812">Transmembrane</keyword>
<keyword evidence="4" id="KW-1185">Reference proteome</keyword>